<protein>
    <submittedName>
        <fullName evidence="9">Rhamnulokinase</fullName>
    </submittedName>
</protein>
<evidence type="ECO:0000256" key="6">
    <source>
        <dbReference type="ARBA" id="ARBA00023308"/>
    </source>
</evidence>
<reference evidence="9" key="1">
    <citation type="journal article" date="2021" name="PeerJ">
        <title>Extensive microbial diversity within the chicken gut microbiome revealed by metagenomics and culture.</title>
        <authorList>
            <person name="Gilroy R."/>
            <person name="Ravi A."/>
            <person name="Getino M."/>
            <person name="Pursley I."/>
            <person name="Horton D.L."/>
            <person name="Alikhan N.F."/>
            <person name="Baker D."/>
            <person name="Gharbi K."/>
            <person name="Hall N."/>
            <person name="Watson M."/>
            <person name="Adriaenssens E.M."/>
            <person name="Foster-Nyarko E."/>
            <person name="Jarju S."/>
            <person name="Secka A."/>
            <person name="Antonio M."/>
            <person name="Oren A."/>
            <person name="Chaudhuri R.R."/>
            <person name="La Ragione R."/>
            <person name="Hildebrand F."/>
            <person name="Pallen M.J."/>
        </authorList>
    </citation>
    <scope>NUCLEOTIDE SEQUENCE</scope>
    <source>
        <strain evidence="9">CHK192-19661</strain>
    </source>
</reference>
<dbReference type="GO" id="GO:0008993">
    <property type="term" value="F:rhamnulokinase activity"/>
    <property type="evidence" value="ECO:0007669"/>
    <property type="project" value="InterPro"/>
</dbReference>
<sequence length="439" mass="47467">MKQFLAIDIGASSGRHIVGHLENGEPVTREVYRFPNGAAEKDGGLYWDTEALFSHVVEGIRRAMAECGEITSLAIDTWGVDYVLLEGDRELAPCSSYRSHRTEAVIGKVHALVPFEELYAHTGIQFQPFNTVYQLYADKEAGLLERATDFLMMPEYLSWRLTGVKKKEYTNATTGGLVNAGTGAFDAEICGKLGYPARLFGELCPPGTPVGRLLPEIAEKAGGQTEVVLCASHDTASAVEGIPPEARDMPYLSSGTWSLFGVRAAKPVLTEESRRANYTNEGGAGYIRYLKNIMGLWLVQSLRAELCPGKDYGTIAEEARASAYEGLIDADDACFLSPESMKGAFDAYLAAHGQPAPRAESDYFRCAFASLAKSYAAALSELEKLTGKKYGGLCIVGGGAKNTFLNELTERACGVKVHAYPIEATALGNLKIQAKIQGE</sequence>
<dbReference type="SUPFAM" id="SSF53067">
    <property type="entry name" value="Actin-like ATPase domain"/>
    <property type="match status" value="2"/>
</dbReference>
<name>A0A9D2D863_9FIRM</name>
<evidence type="ECO:0000313" key="9">
    <source>
        <dbReference type="EMBL" id="HIZ10412.1"/>
    </source>
</evidence>
<dbReference type="AlphaFoldDB" id="A0A9D2D863"/>
<accession>A0A9D2D863</accession>
<keyword evidence="6" id="KW-0684">Rhamnose metabolism</keyword>
<evidence type="ECO:0000256" key="1">
    <source>
        <dbReference type="ARBA" id="ARBA00009156"/>
    </source>
</evidence>
<dbReference type="InterPro" id="IPR050406">
    <property type="entry name" value="FGGY_Carb_Kinase"/>
</dbReference>
<evidence type="ECO:0000313" key="10">
    <source>
        <dbReference type="Proteomes" id="UP000824025"/>
    </source>
</evidence>
<evidence type="ECO:0000256" key="2">
    <source>
        <dbReference type="ARBA" id="ARBA00022679"/>
    </source>
</evidence>
<dbReference type="InterPro" id="IPR043129">
    <property type="entry name" value="ATPase_NBD"/>
</dbReference>
<keyword evidence="5" id="KW-0067">ATP-binding</keyword>
<dbReference type="Pfam" id="PF02782">
    <property type="entry name" value="FGGY_C"/>
    <property type="match status" value="1"/>
</dbReference>
<organism evidence="9 10">
    <name type="scientific">Candidatus Borkfalkia avicola</name>
    <dbReference type="NCBI Taxonomy" id="2838503"/>
    <lineage>
        <taxon>Bacteria</taxon>
        <taxon>Bacillati</taxon>
        <taxon>Bacillota</taxon>
        <taxon>Clostridia</taxon>
        <taxon>Christensenellales</taxon>
        <taxon>Christensenellaceae</taxon>
        <taxon>Candidatus Borkfalkia</taxon>
    </lineage>
</organism>
<dbReference type="Proteomes" id="UP000824025">
    <property type="component" value="Unassembled WGS sequence"/>
</dbReference>
<comment type="caution">
    <text evidence="9">The sequence shown here is derived from an EMBL/GenBank/DDBJ whole genome shotgun (WGS) entry which is preliminary data.</text>
</comment>
<dbReference type="InterPro" id="IPR013449">
    <property type="entry name" value="Rhamnulokinase"/>
</dbReference>
<dbReference type="GO" id="GO:0019301">
    <property type="term" value="P:rhamnose catabolic process"/>
    <property type="evidence" value="ECO:0007669"/>
    <property type="project" value="InterPro"/>
</dbReference>
<proteinExistence type="inferred from homology"/>
<keyword evidence="2" id="KW-0808">Transferase</keyword>
<dbReference type="Gene3D" id="3.30.420.40">
    <property type="match status" value="2"/>
</dbReference>
<evidence type="ECO:0000259" key="7">
    <source>
        <dbReference type="Pfam" id="PF00370"/>
    </source>
</evidence>
<evidence type="ECO:0000259" key="8">
    <source>
        <dbReference type="Pfam" id="PF02782"/>
    </source>
</evidence>
<evidence type="ECO:0000256" key="5">
    <source>
        <dbReference type="ARBA" id="ARBA00022840"/>
    </source>
</evidence>
<comment type="similarity">
    <text evidence="1">Belongs to the FGGY kinase family.</text>
</comment>
<reference evidence="9" key="2">
    <citation type="submission" date="2021-04" db="EMBL/GenBank/DDBJ databases">
        <authorList>
            <person name="Gilroy R."/>
        </authorList>
    </citation>
    <scope>NUCLEOTIDE SEQUENCE</scope>
    <source>
        <strain evidence="9">CHK192-19661</strain>
    </source>
</reference>
<keyword evidence="3" id="KW-0547">Nucleotide-binding</keyword>
<feature type="domain" description="Carbohydrate kinase FGGY N-terminal" evidence="7">
    <location>
        <begin position="5"/>
        <end position="239"/>
    </location>
</feature>
<evidence type="ECO:0000256" key="4">
    <source>
        <dbReference type="ARBA" id="ARBA00022777"/>
    </source>
</evidence>
<feature type="domain" description="Carbohydrate kinase FGGY C-terminal" evidence="8">
    <location>
        <begin position="251"/>
        <end position="434"/>
    </location>
</feature>
<gene>
    <name evidence="9" type="ORF">H9726_07985</name>
</gene>
<dbReference type="PANTHER" id="PTHR43095">
    <property type="entry name" value="SUGAR KINASE"/>
    <property type="match status" value="1"/>
</dbReference>
<keyword evidence="4" id="KW-0418">Kinase</keyword>
<dbReference type="CDD" id="cd07771">
    <property type="entry name" value="ASKHA_NBD_FGGY_RhaB-like"/>
    <property type="match status" value="1"/>
</dbReference>
<dbReference type="GO" id="GO:0005524">
    <property type="term" value="F:ATP binding"/>
    <property type="evidence" value="ECO:0007669"/>
    <property type="project" value="UniProtKB-KW"/>
</dbReference>
<dbReference type="EMBL" id="DXCF01000042">
    <property type="protein sequence ID" value="HIZ10412.1"/>
    <property type="molecule type" value="Genomic_DNA"/>
</dbReference>
<dbReference type="InterPro" id="IPR018484">
    <property type="entry name" value="FGGY_N"/>
</dbReference>
<dbReference type="InterPro" id="IPR018485">
    <property type="entry name" value="FGGY_C"/>
</dbReference>
<dbReference type="Pfam" id="PF00370">
    <property type="entry name" value="FGGY_N"/>
    <property type="match status" value="1"/>
</dbReference>
<evidence type="ECO:0000256" key="3">
    <source>
        <dbReference type="ARBA" id="ARBA00022741"/>
    </source>
</evidence>